<feature type="transmembrane region" description="Helical" evidence="1">
    <location>
        <begin position="12"/>
        <end position="30"/>
    </location>
</feature>
<keyword evidence="1" id="KW-0472">Membrane</keyword>
<evidence type="ECO:0000256" key="1">
    <source>
        <dbReference type="SAM" id="Phobius"/>
    </source>
</evidence>
<feature type="transmembrane region" description="Helical" evidence="1">
    <location>
        <begin position="160"/>
        <end position="183"/>
    </location>
</feature>
<name>A0AAD4LF77_9AGAM</name>
<proteinExistence type="predicted"/>
<protein>
    <recommendedName>
        <fullName evidence="2">DUF6534 domain-containing protein</fullName>
    </recommendedName>
</protein>
<dbReference type="EMBL" id="JAKELL010000037">
    <property type="protein sequence ID" value="KAH8989422.1"/>
    <property type="molecule type" value="Genomic_DNA"/>
</dbReference>
<keyword evidence="1" id="KW-1133">Transmembrane helix</keyword>
<comment type="caution">
    <text evidence="3">The sequence shown here is derived from an EMBL/GenBank/DDBJ whole genome shotgun (WGS) entry which is preliminary data.</text>
</comment>
<feature type="transmembrane region" description="Helical" evidence="1">
    <location>
        <begin position="50"/>
        <end position="72"/>
    </location>
</feature>
<feature type="domain" description="DUF6534" evidence="2">
    <location>
        <begin position="168"/>
        <end position="209"/>
    </location>
</feature>
<dbReference type="Proteomes" id="UP001201163">
    <property type="component" value="Unassembled WGS sequence"/>
</dbReference>
<dbReference type="PANTHER" id="PTHR40465:SF1">
    <property type="entry name" value="DUF6534 DOMAIN-CONTAINING PROTEIN"/>
    <property type="match status" value="1"/>
</dbReference>
<dbReference type="Pfam" id="PF20152">
    <property type="entry name" value="DUF6534"/>
    <property type="match status" value="1"/>
</dbReference>
<sequence>MPALIPVDNTLGALFIGTVLSSIVYGVTWLQGYSYCSSHCSQDRWPLKSFVAFLMLVDTVNLVFCICTTYQFCVTNFGDYRSIASHPWSLFATAFPSLVLAVSMQHFYSYRIYRLGGGSPYLPAAVSVTSLTEFGLGILFSATAPKHIHDPDAGNFEGLFFAGLSCKVLCDALITTGMVYYLLSNRTHVRRTNNVLNLLAIYSINCGTLHL</sequence>
<dbReference type="PANTHER" id="PTHR40465">
    <property type="entry name" value="CHROMOSOME 1, WHOLE GENOME SHOTGUN SEQUENCE"/>
    <property type="match status" value="1"/>
</dbReference>
<keyword evidence="1" id="KW-0812">Transmembrane</keyword>
<feature type="transmembrane region" description="Helical" evidence="1">
    <location>
        <begin position="88"/>
        <end position="108"/>
    </location>
</feature>
<evidence type="ECO:0000313" key="3">
    <source>
        <dbReference type="EMBL" id="KAH8989422.1"/>
    </source>
</evidence>
<accession>A0AAD4LF77</accession>
<dbReference type="InterPro" id="IPR045339">
    <property type="entry name" value="DUF6534"/>
</dbReference>
<evidence type="ECO:0000313" key="4">
    <source>
        <dbReference type="Proteomes" id="UP001201163"/>
    </source>
</evidence>
<dbReference type="AlphaFoldDB" id="A0AAD4LF77"/>
<gene>
    <name evidence="3" type="ORF">EDB92DRAFT_1868119</name>
</gene>
<feature type="transmembrane region" description="Helical" evidence="1">
    <location>
        <begin position="120"/>
        <end position="140"/>
    </location>
</feature>
<keyword evidence="4" id="KW-1185">Reference proteome</keyword>
<organism evidence="3 4">
    <name type="scientific">Lactarius akahatsu</name>
    <dbReference type="NCBI Taxonomy" id="416441"/>
    <lineage>
        <taxon>Eukaryota</taxon>
        <taxon>Fungi</taxon>
        <taxon>Dikarya</taxon>
        <taxon>Basidiomycota</taxon>
        <taxon>Agaricomycotina</taxon>
        <taxon>Agaricomycetes</taxon>
        <taxon>Russulales</taxon>
        <taxon>Russulaceae</taxon>
        <taxon>Lactarius</taxon>
    </lineage>
</organism>
<evidence type="ECO:0000259" key="2">
    <source>
        <dbReference type="Pfam" id="PF20152"/>
    </source>
</evidence>
<reference evidence="3" key="1">
    <citation type="submission" date="2022-01" db="EMBL/GenBank/DDBJ databases">
        <title>Comparative genomics reveals a dynamic genome evolution in the ectomycorrhizal milk-cap (Lactarius) mushrooms.</title>
        <authorList>
            <consortium name="DOE Joint Genome Institute"/>
            <person name="Lebreton A."/>
            <person name="Tang N."/>
            <person name="Kuo A."/>
            <person name="LaButti K."/>
            <person name="Drula E."/>
            <person name="Barry K."/>
            <person name="Clum A."/>
            <person name="Lipzen A."/>
            <person name="Mousain D."/>
            <person name="Ng V."/>
            <person name="Wang R."/>
            <person name="Wang X."/>
            <person name="Dai Y."/>
            <person name="Henrissat B."/>
            <person name="Grigoriev I.V."/>
            <person name="Guerin-Laguette A."/>
            <person name="Yu F."/>
            <person name="Martin F.M."/>
        </authorList>
    </citation>
    <scope>NUCLEOTIDE SEQUENCE</scope>
    <source>
        <strain evidence="3">QP</strain>
    </source>
</reference>